<dbReference type="InterPro" id="IPR001633">
    <property type="entry name" value="EAL_dom"/>
</dbReference>
<accession>A0ABS6E984</accession>
<feature type="domain" description="EAL" evidence="1">
    <location>
        <begin position="1"/>
        <end position="112"/>
    </location>
</feature>
<evidence type="ECO:0000259" key="1">
    <source>
        <dbReference type="PROSITE" id="PS50883"/>
    </source>
</evidence>
<dbReference type="CDD" id="cd01948">
    <property type="entry name" value="EAL"/>
    <property type="match status" value="1"/>
</dbReference>
<evidence type="ECO:0000313" key="2">
    <source>
        <dbReference type="EMBL" id="MBU5438773.1"/>
    </source>
</evidence>
<keyword evidence="3" id="KW-1185">Reference proteome</keyword>
<evidence type="ECO:0000313" key="3">
    <source>
        <dbReference type="Proteomes" id="UP000749471"/>
    </source>
</evidence>
<protein>
    <submittedName>
        <fullName evidence="2">EAL domain-containing protein</fullName>
    </submittedName>
</protein>
<organism evidence="2 3">
    <name type="scientific">Tissierella simiarum</name>
    <dbReference type="NCBI Taxonomy" id="2841534"/>
    <lineage>
        <taxon>Bacteria</taxon>
        <taxon>Bacillati</taxon>
        <taxon>Bacillota</taxon>
        <taxon>Tissierellia</taxon>
        <taxon>Tissierellales</taxon>
        <taxon>Tissierellaceae</taxon>
        <taxon>Tissierella</taxon>
    </lineage>
</organism>
<dbReference type="SMART" id="SM00052">
    <property type="entry name" value="EAL"/>
    <property type="match status" value="1"/>
</dbReference>
<gene>
    <name evidence="2" type="ORF">KQI42_12165</name>
</gene>
<comment type="caution">
    <text evidence="2">The sequence shown here is derived from an EMBL/GenBank/DDBJ whole genome shotgun (WGS) entry which is preliminary data.</text>
</comment>
<sequence length="112" mass="13085">MDKGYNLIKMFVNISAKQFQHPEFVYELIKIISKTELDPKYLNLEITETTAISDIEYTLDILNRLKELGISVAIDDFGTGYSILSYLNEMNVNELKIDRSFIWDIEINEKNK</sequence>
<dbReference type="EMBL" id="JAHLPM010000010">
    <property type="protein sequence ID" value="MBU5438773.1"/>
    <property type="molecule type" value="Genomic_DNA"/>
</dbReference>
<dbReference type="PANTHER" id="PTHR33121">
    <property type="entry name" value="CYCLIC DI-GMP PHOSPHODIESTERASE PDEF"/>
    <property type="match status" value="1"/>
</dbReference>
<dbReference type="PANTHER" id="PTHR33121:SF70">
    <property type="entry name" value="SIGNALING PROTEIN YKOW"/>
    <property type="match status" value="1"/>
</dbReference>
<dbReference type="InterPro" id="IPR050706">
    <property type="entry name" value="Cyclic-di-GMP_PDE-like"/>
</dbReference>
<reference evidence="2 3" key="1">
    <citation type="submission" date="2021-06" db="EMBL/GenBank/DDBJ databases">
        <authorList>
            <person name="Sun Q."/>
            <person name="Li D."/>
        </authorList>
    </citation>
    <scope>NUCLEOTIDE SEQUENCE [LARGE SCALE GENOMIC DNA]</scope>
    <source>
        <strain evidence="2 3">MSJ-40</strain>
    </source>
</reference>
<dbReference type="Pfam" id="PF00563">
    <property type="entry name" value="EAL"/>
    <property type="match status" value="1"/>
</dbReference>
<dbReference type="Proteomes" id="UP000749471">
    <property type="component" value="Unassembled WGS sequence"/>
</dbReference>
<proteinExistence type="predicted"/>
<dbReference type="PROSITE" id="PS50883">
    <property type="entry name" value="EAL"/>
    <property type="match status" value="1"/>
</dbReference>
<name>A0ABS6E984_9FIRM</name>